<dbReference type="Gene3D" id="1.10.510.10">
    <property type="entry name" value="Transferase(Phosphotransferase) domain 1"/>
    <property type="match status" value="1"/>
</dbReference>
<evidence type="ECO:0000256" key="5">
    <source>
        <dbReference type="ARBA" id="ARBA00022694"/>
    </source>
</evidence>
<accession>A0A7S2SRT5</accession>
<evidence type="ECO:0000256" key="2">
    <source>
        <dbReference type="ARBA" id="ARBA00012513"/>
    </source>
</evidence>
<dbReference type="GO" id="GO:0005524">
    <property type="term" value="F:ATP binding"/>
    <property type="evidence" value="ECO:0007669"/>
    <property type="project" value="UniProtKB-KW"/>
</dbReference>
<protein>
    <recommendedName>
        <fullName evidence="2">non-specific serine/threonine protein kinase</fullName>
        <ecNumber evidence="2">2.7.11.1</ecNumber>
    </recommendedName>
</protein>
<evidence type="ECO:0000256" key="6">
    <source>
        <dbReference type="ARBA" id="ARBA00022741"/>
    </source>
</evidence>
<sequence length="219" mass="24771">MIFHHQTMELISQGAEARIYKTSFNAMPAILKERFAKNYRHPELEKRLTKMRMTQEVRCNTRAAKAGVATPTVYNVDMVENKILMEYVHGVPLREVFDGECTNKYDICEQLGLMIAKLHNVNIVHGDLTTSNVLLKSSQDETLVLIDFGLAKSNASTEDKAVDMYVLERAFSSTHPGSQDLFDKVVASYTSALSDKTRAAVITRLKQVQQRGRKREMIG</sequence>
<dbReference type="GO" id="GO:0008033">
    <property type="term" value="P:tRNA processing"/>
    <property type="evidence" value="ECO:0007669"/>
    <property type="project" value="UniProtKB-KW"/>
</dbReference>
<reference evidence="12" key="1">
    <citation type="submission" date="2021-01" db="EMBL/GenBank/DDBJ databases">
        <authorList>
            <person name="Corre E."/>
            <person name="Pelletier E."/>
            <person name="Niang G."/>
            <person name="Scheremetjew M."/>
            <person name="Finn R."/>
            <person name="Kale V."/>
            <person name="Holt S."/>
            <person name="Cochrane G."/>
            <person name="Meng A."/>
            <person name="Brown T."/>
            <person name="Cohen L."/>
        </authorList>
    </citation>
    <scope>NUCLEOTIDE SEQUENCE</scope>
    <source>
        <strain evidence="12">NY070348D</strain>
    </source>
</reference>
<dbReference type="PANTHER" id="PTHR12209:SF0">
    <property type="entry name" value="EKC_KEOPS COMPLEX SUBUNIT TP53RK"/>
    <property type="match status" value="1"/>
</dbReference>
<dbReference type="GO" id="GO:0070525">
    <property type="term" value="P:tRNA threonylcarbamoyladenosine metabolic process"/>
    <property type="evidence" value="ECO:0007669"/>
    <property type="project" value="TreeGrafter"/>
</dbReference>
<comment type="catalytic activity">
    <reaction evidence="10">
        <text>L-seryl-[protein] + ATP = O-phospho-L-seryl-[protein] + ADP + H(+)</text>
        <dbReference type="Rhea" id="RHEA:17989"/>
        <dbReference type="Rhea" id="RHEA-COMP:9863"/>
        <dbReference type="Rhea" id="RHEA-COMP:11604"/>
        <dbReference type="ChEBI" id="CHEBI:15378"/>
        <dbReference type="ChEBI" id="CHEBI:29999"/>
        <dbReference type="ChEBI" id="CHEBI:30616"/>
        <dbReference type="ChEBI" id="CHEBI:83421"/>
        <dbReference type="ChEBI" id="CHEBI:456216"/>
        <dbReference type="EC" id="2.7.11.1"/>
    </reaction>
</comment>
<dbReference type="Pfam" id="PF01163">
    <property type="entry name" value="RIO1"/>
    <property type="match status" value="1"/>
</dbReference>
<dbReference type="EMBL" id="HBHK01026533">
    <property type="protein sequence ID" value="CAD9706302.1"/>
    <property type="molecule type" value="Transcribed_RNA"/>
</dbReference>
<proteinExistence type="inferred from homology"/>
<dbReference type="SMART" id="SM00220">
    <property type="entry name" value="S_TKc"/>
    <property type="match status" value="1"/>
</dbReference>
<keyword evidence="5" id="KW-0819">tRNA processing</keyword>
<keyword evidence="6" id="KW-0547">Nucleotide-binding</keyword>
<evidence type="ECO:0000256" key="3">
    <source>
        <dbReference type="ARBA" id="ARBA00022527"/>
    </source>
</evidence>
<dbReference type="InterPro" id="IPR000719">
    <property type="entry name" value="Prot_kinase_dom"/>
</dbReference>
<keyword evidence="4" id="KW-0808">Transferase</keyword>
<name>A0A7S2SRT5_9STRA</name>
<dbReference type="Gene3D" id="3.30.200.20">
    <property type="entry name" value="Phosphorylase Kinase, domain 1"/>
    <property type="match status" value="1"/>
</dbReference>
<evidence type="ECO:0000259" key="11">
    <source>
        <dbReference type="PROSITE" id="PS50011"/>
    </source>
</evidence>
<dbReference type="InterPro" id="IPR011009">
    <property type="entry name" value="Kinase-like_dom_sf"/>
</dbReference>
<dbReference type="AlphaFoldDB" id="A0A7S2SRT5"/>
<evidence type="ECO:0000313" key="12">
    <source>
        <dbReference type="EMBL" id="CAD9706302.1"/>
    </source>
</evidence>
<dbReference type="InterPro" id="IPR008266">
    <property type="entry name" value="Tyr_kinase_AS"/>
</dbReference>
<keyword evidence="8" id="KW-0067">ATP-binding</keyword>
<dbReference type="GO" id="GO:0000408">
    <property type="term" value="C:EKC/KEOPS complex"/>
    <property type="evidence" value="ECO:0007669"/>
    <property type="project" value="UniProtKB-ARBA"/>
</dbReference>
<dbReference type="InterPro" id="IPR018934">
    <property type="entry name" value="RIO_dom"/>
</dbReference>
<dbReference type="NCBIfam" id="TIGR03724">
    <property type="entry name" value="arch_bud32"/>
    <property type="match status" value="1"/>
</dbReference>
<dbReference type="GO" id="GO:0005829">
    <property type="term" value="C:cytosol"/>
    <property type="evidence" value="ECO:0007669"/>
    <property type="project" value="TreeGrafter"/>
</dbReference>
<evidence type="ECO:0000256" key="8">
    <source>
        <dbReference type="ARBA" id="ARBA00022840"/>
    </source>
</evidence>
<evidence type="ECO:0000256" key="10">
    <source>
        <dbReference type="ARBA" id="ARBA00048679"/>
    </source>
</evidence>
<dbReference type="SUPFAM" id="SSF56112">
    <property type="entry name" value="Protein kinase-like (PK-like)"/>
    <property type="match status" value="1"/>
</dbReference>
<dbReference type="InterPro" id="IPR022495">
    <property type="entry name" value="Bud32"/>
</dbReference>
<keyword evidence="3" id="KW-0723">Serine/threonine-protein kinase</keyword>
<gene>
    <name evidence="12" type="ORF">QSP1433_LOCUS16687</name>
</gene>
<dbReference type="GO" id="GO:0005634">
    <property type="term" value="C:nucleus"/>
    <property type="evidence" value="ECO:0007669"/>
    <property type="project" value="TreeGrafter"/>
</dbReference>
<comment type="catalytic activity">
    <reaction evidence="9">
        <text>L-threonyl-[protein] + ATP = O-phospho-L-threonyl-[protein] + ADP + H(+)</text>
        <dbReference type="Rhea" id="RHEA:46608"/>
        <dbReference type="Rhea" id="RHEA-COMP:11060"/>
        <dbReference type="Rhea" id="RHEA-COMP:11605"/>
        <dbReference type="ChEBI" id="CHEBI:15378"/>
        <dbReference type="ChEBI" id="CHEBI:30013"/>
        <dbReference type="ChEBI" id="CHEBI:30616"/>
        <dbReference type="ChEBI" id="CHEBI:61977"/>
        <dbReference type="ChEBI" id="CHEBI:456216"/>
        <dbReference type="EC" id="2.7.11.1"/>
    </reaction>
</comment>
<evidence type="ECO:0000256" key="9">
    <source>
        <dbReference type="ARBA" id="ARBA00047899"/>
    </source>
</evidence>
<dbReference type="EC" id="2.7.11.1" evidence="2"/>
<organism evidence="12">
    <name type="scientific">Mucochytrium quahogii</name>
    <dbReference type="NCBI Taxonomy" id="96639"/>
    <lineage>
        <taxon>Eukaryota</taxon>
        <taxon>Sar</taxon>
        <taxon>Stramenopiles</taxon>
        <taxon>Bigyra</taxon>
        <taxon>Labyrinthulomycetes</taxon>
        <taxon>Thraustochytrida</taxon>
        <taxon>Thraustochytriidae</taxon>
        <taxon>Mucochytrium</taxon>
    </lineage>
</organism>
<feature type="domain" description="Protein kinase" evidence="11">
    <location>
        <begin position="5"/>
        <end position="219"/>
    </location>
</feature>
<evidence type="ECO:0000256" key="4">
    <source>
        <dbReference type="ARBA" id="ARBA00022679"/>
    </source>
</evidence>
<dbReference type="FunFam" id="3.30.200.20:FF:000201">
    <property type="entry name" value="TP53-regulating kinase isoform X1"/>
    <property type="match status" value="1"/>
</dbReference>
<keyword evidence="7" id="KW-0418">Kinase</keyword>
<dbReference type="PROSITE" id="PS50011">
    <property type="entry name" value="PROTEIN_KINASE_DOM"/>
    <property type="match status" value="1"/>
</dbReference>
<comment type="similarity">
    <text evidence="1">Belongs to the protein kinase superfamily. BUD32 family.</text>
</comment>
<dbReference type="PANTHER" id="PTHR12209">
    <property type="entry name" value="NON-SPECIFIC SERINE/THREONINE PROTEIN KINASE"/>
    <property type="match status" value="1"/>
</dbReference>
<dbReference type="GO" id="GO:0004674">
    <property type="term" value="F:protein serine/threonine kinase activity"/>
    <property type="evidence" value="ECO:0007669"/>
    <property type="project" value="UniProtKB-KW"/>
</dbReference>
<dbReference type="PROSITE" id="PS00109">
    <property type="entry name" value="PROTEIN_KINASE_TYR"/>
    <property type="match status" value="1"/>
</dbReference>
<evidence type="ECO:0000256" key="1">
    <source>
        <dbReference type="ARBA" id="ARBA00010630"/>
    </source>
</evidence>
<evidence type="ECO:0000256" key="7">
    <source>
        <dbReference type="ARBA" id="ARBA00022777"/>
    </source>
</evidence>